<name>A0A0G4J7A6_PLABS</name>
<proteinExistence type="predicted"/>
<dbReference type="AlphaFoldDB" id="A0A0G4J7A6"/>
<reference evidence="1 2" key="1">
    <citation type="submission" date="2015-02" db="EMBL/GenBank/DDBJ databases">
        <authorList>
            <person name="Chooi Y.-H."/>
        </authorList>
    </citation>
    <scope>NUCLEOTIDE SEQUENCE [LARGE SCALE GENOMIC DNA]</scope>
    <source>
        <strain evidence="1">E3</strain>
    </source>
</reference>
<evidence type="ECO:0000313" key="2">
    <source>
        <dbReference type="Proteomes" id="UP000039324"/>
    </source>
</evidence>
<gene>
    <name evidence="1" type="ORF">PBRA_002999</name>
</gene>
<protein>
    <submittedName>
        <fullName evidence="1">Uncharacterized protein</fullName>
    </submittedName>
</protein>
<accession>A0A0G4J7A6</accession>
<keyword evidence="2" id="KW-1185">Reference proteome</keyword>
<dbReference type="Proteomes" id="UP000039324">
    <property type="component" value="Unassembled WGS sequence"/>
</dbReference>
<sequence>MWFQGLHRNAIVMPVREPSAPVALILEIAYGQFRMNAAFMPRGRSYRLRIAGDSRAGYRIRPVDHAAECLQGRWVVDGHSFIGFDNVAATMRRHQLAQ</sequence>
<evidence type="ECO:0000313" key="1">
    <source>
        <dbReference type="EMBL" id="CEP03239.1"/>
    </source>
</evidence>
<dbReference type="EMBL" id="CDSF01000144">
    <property type="protein sequence ID" value="CEP03239.1"/>
    <property type="molecule type" value="Genomic_DNA"/>
</dbReference>
<organism evidence="1 2">
    <name type="scientific">Plasmodiophora brassicae</name>
    <name type="common">Clubroot disease agent</name>
    <dbReference type="NCBI Taxonomy" id="37360"/>
    <lineage>
        <taxon>Eukaryota</taxon>
        <taxon>Sar</taxon>
        <taxon>Rhizaria</taxon>
        <taxon>Endomyxa</taxon>
        <taxon>Phytomyxea</taxon>
        <taxon>Plasmodiophorida</taxon>
        <taxon>Plasmodiophoridae</taxon>
        <taxon>Plasmodiophora</taxon>
    </lineage>
</organism>